<gene>
    <name evidence="2" type="ORF">ACFQVC_21605</name>
</gene>
<keyword evidence="3" id="KW-1185">Reference proteome</keyword>
<organism evidence="2 3">
    <name type="scientific">Streptomyces monticola</name>
    <dbReference type="NCBI Taxonomy" id="2666263"/>
    <lineage>
        <taxon>Bacteria</taxon>
        <taxon>Bacillati</taxon>
        <taxon>Actinomycetota</taxon>
        <taxon>Actinomycetes</taxon>
        <taxon>Kitasatosporales</taxon>
        <taxon>Streptomycetaceae</taxon>
        <taxon>Streptomyces</taxon>
    </lineage>
</organism>
<dbReference type="SUPFAM" id="SSF47413">
    <property type="entry name" value="lambda repressor-like DNA-binding domains"/>
    <property type="match status" value="1"/>
</dbReference>
<dbReference type="Proteomes" id="UP001596523">
    <property type="component" value="Unassembled WGS sequence"/>
</dbReference>
<dbReference type="PANTHER" id="PTHR35010">
    <property type="entry name" value="BLL4672 PROTEIN-RELATED"/>
    <property type="match status" value="1"/>
</dbReference>
<accession>A0ABW2JMT1</accession>
<dbReference type="Gene3D" id="1.10.260.40">
    <property type="entry name" value="lambda repressor-like DNA-binding domains"/>
    <property type="match status" value="1"/>
</dbReference>
<dbReference type="RefSeq" id="WP_381832582.1">
    <property type="nucleotide sequence ID" value="NZ_JBHTCF010000009.1"/>
</dbReference>
<proteinExistence type="predicted"/>
<protein>
    <submittedName>
        <fullName evidence="2">Helix-turn-helix domain-containing protein</fullName>
    </submittedName>
</protein>
<evidence type="ECO:0000313" key="3">
    <source>
        <dbReference type="Proteomes" id="UP001596523"/>
    </source>
</evidence>
<dbReference type="Pfam" id="PF17765">
    <property type="entry name" value="MLTR_LBD"/>
    <property type="match status" value="1"/>
</dbReference>
<evidence type="ECO:0000259" key="1">
    <source>
        <dbReference type="PROSITE" id="PS50943"/>
    </source>
</evidence>
<comment type="caution">
    <text evidence="2">The sequence shown here is derived from an EMBL/GenBank/DDBJ whole genome shotgun (WGS) entry which is preliminary data.</text>
</comment>
<dbReference type="InterPro" id="IPR001387">
    <property type="entry name" value="Cro/C1-type_HTH"/>
</dbReference>
<dbReference type="SMART" id="SM00530">
    <property type="entry name" value="HTH_XRE"/>
    <property type="match status" value="1"/>
</dbReference>
<dbReference type="CDD" id="cd00093">
    <property type="entry name" value="HTH_XRE"/>
    <property type="match status" value="1"/>
</dbReference>
<sequence length="264" mass="29411">MTGEESRRWNLRSLLTQQRARLTPQSVGLCDHRSRPRSGLSQQLAARLIGVTPRYYGQLERGQIRTPDRSLLRAVADQLLIEGADRDLFFLLAAPGCAVPPSCVKDREPTIAEYEFLQRMEPNPTAIMDRAWNVLAYNAAVVEWFADPKALPPGQRNAVLWLFSDEAADRILGVSAERRSAVARLRTAYSNCPTDPLLQKLVAQLEAHPTASVDWRQQAARVSPVVYVRQLRHPRFGICCVPAITAALPGGLQISIHFVPGQRS</sequence>
<dbReference type="Pfam" id="PF01381">
    <property type="entry name" value="HTH_3"/>
    <property type="match status" value="1"/>
</dbReference>
<dbReference type="PROSITE" id="PS50943">
    <property type="entry name" value="HTH_CROC1"/>
    <property type="match status" value="1"/>
</dbReference>
<name>A0ABW2JMT1_9ACTN</name>
<evidence type="ECO:0000313" key="2">
    <source>
        <dbReference type="EMBL" id="MFC7306815.1"/>
    </source>
</evidence>
<dbReference type="EMBL" id="JBHTCF010000009">
    <property type="protein sequence ID" value="MFC7306815.1"/>
    <property type="molecule type" value="Genomic_DNA"/>
</dbReference>
<reference evidence="3" key="1">
    <citation type="journal article" date="2019" name="Int. J. Syst. Evol. Microbiol.">
        <title>The Global Catalogue of Microorganisms (GCM) 10K type strain sequencing project: providing services to taxonomists for standard genome sequencing and annotation.</title>
        <authorList>
            <consortium name="The Broad Institute Genomics Platform"/>
            <consortium name="The Broad Institute Genome Sequencing Center for Infectious Disease"/>
            <person name="Wu L."/>
            <person name="Ma J."/>
        </authorList>
    </citation>
    <scope>NUCLEOTIDE SEQUENCE [LARGE SCALE GENOMIC DNA]</scope>
    <source>
        <strain evidence="3">SYNS20</strain>
    </source>
</reference>
<feature type="domain" description="HTH cro/C1-type" evidence="1">
    <location>
        <begin position="39"/>
        <end position="86"/>
    </location>
</feature>
<dbReference type="Gene3D" id="3.30.450.180">
    <property type="match status" value="1"/>
</dbReference>
<dbReference type="InterPro" id="IPR010982">
    <property type="entry name" value="Lambda_DNA-bd_dom_sf"/>
</dbReference>
<dbReference type="InterPro" id="IPR041413">
    <property type="entry name" value="MLTR_LBD"/>
</dbReference>